<dbReference type="Gene3D" id="6.10.340.10">
    <property type="match status" value="1"/>
</dbReference>
<keyword evidence="2" id="KW-0812">Transmembrane</keyword>
<dbReference type="GO" id="GO:0016791">
    <property type="term" value="F:phosphatase activity"/>
    <property type="evidence" value="ECO:0007669"/>
    <property type="project" value="TreeGrafter"/>
</dbReference>
<dbReference type="SMART" id="SM00331">
    <property type="entry name" value="PP2C_SIG"/>
    <property type="match status" value="1"/>
</dbReference>
<dbReference type="AlphaFoldDB" id="A0A2M9ZQA1"/>
<dbReference type="EMBL" id="NPDZ01000002">
    <property type="protein sequence ID" value="PJZ74252.1"/>
    <property type="molecule type" value="Genomic_DNA"/>
</dbReference>
<keyword evidence="2" id="KW-1133">Transmembrane helix</keyword>
<reference evidence="6 7" key="1">
    <citation type="submission" date="2017-07" db="EMBL/GenBank/DDBJ databases">
        <title>Leptospira spp. isolated from tropical soils.</title>
        <authorList>
            <person name="Thibeaux R."/>
            <person name="Iraola G."/>
            <person name="Ferres I."/>
            <person name="Bierque E."/>
            <person name="Girault D."/>
            <person name="Soupe-Gilbert M.-E."/>
            <person name="Picardeau M."/>
            <person name="Goarant C."/>
        </authorList>
    </citation>
    <scope>NUCLEOTIDE SEQUENCE [LARGE SCALE GENOMIC DNA]</scope>
    <source>
        <strain evidence="5 7">FH1-B-B1</strain>
        <strain evidence="4 6">FH1-B-C1</strain>
    </source>
</reference>
<dbReference type="Pfam" id="PF07228">
    <property type="entry name" value="SpoIIE"/>
    <property type="match status" value="1"/>
</dbReference>
<evidence type="ECO:0000313" key="4">
    <source>
        <dbReference type="EMBL" id="PJZ70416.1"/>
    </source>
</evidence>
<dbReference type="Proteomes" id="UP000231962">
    <property type="component" value="Unassembled WGS sequence"/>
</dbReference>
<accession>A0A2M9ZQA1</accession>
<keyword evidence="2" id="KW-0472">Membrane</keyword>
<evidence type="ECO:0000313" key="6">
    <source>
        <dbReference type="Proteomes" id="UP000231962"/>
    </source>
</evidence>
<proteinExistence type="predicted"/>
<feature type="transmembrane region" description="Helical" evidence="2">
    <location>
        <begin position="20"/>
        <end position="38"/>
    </location>
</feature>
<dbReference type="Proteomes" id="UP000231990">
    <property type="component" value="Unassembled WGS sequence"/>
</dbReference>
<dbReference type="InterPro" id="IPR036457">
    <property type="entry name" value="PPM-type-like_dom_sf"/>
</dbReference>
<dbReference type="InterPro" id="IPR003660">
    <property type="entry name" value="HAMP_dom"/>
</dbReference>
<dbReference type="OrthoDB" id="9802500at2"/>
<dbReference type="SMART" id="SM00304">
    <property type="entry name" value="HAMP"/>
    <property type="match status" value="1"/>
</dbReference>
<dbReference type="Gene3D" id="3.60.40.10">
    <property type="entry name" value="PPM-type phosphatase domain"/>
    <property type="match status" value="1"/>
</dbReference>
<dbReference type="EMBL" id="NPDY01000003">
    <property type="protein sequence ID" value="PJZ70416.1"/>
    <property type="molecule type" value="Genomic_DNA"/>
</dbReference>
<dbReference type="SUPFAM" id="SSF81606">
    <property type="entry name" value="PP2C-like"/>
    <property type="match status" value="1"/>
</dbReference>
<evidence type="ECO:0000313" key="5">
    <source>
        <dbReference type="EMBL" id="PJZ74252.1"/>
    </source>
</evidence>
<organism evidence="5 7">
    <name type="scientific">Leptospira perolatii</name>
    <dbReference type="NCBI Taxonomy" id="2023191"/>
    <lineage>
        <taxon>Bacteria</taxon>
        <taxon>Pseudomonadati</taxon>
        <taxon>Spirochaetota</taxon>
        <taxon>Spirochaetia</taxon>
        <taxon>Leptospirales</taxon>
        <taxon>Leptospiraceae</taxon>
        <taxon>Leptospira</taxon>
    </lineage>
</organism>
<evidence type="ECO:0000259" key="3">
    <source>
        <dbReference type="PROSITE" id="PS50885"/>
    </source>
</evidence>
<evidence type="ECO:0000256" key="2">
    <source>
        <dbReference type="SAM" id="Phobius"/>
    </source>
</evidence>
<sequence>MKSVLRKLKKPKSLRIQIGLLYVLLAIVNIIFFSVMIFENQMDLLIKNFQYNAESLVNAVSHQLEKSSLSKEKNEDYKNLIAILISNGVNSFIIADEKGDIWHKENLNDSPPLTLPSNFTDKIKEVNSRSSFLNTKYLVELDNKNFLVRLLIPLKAISGNNPYLYSVLSIKMILDRLRLLYFQIGLSIAWGVVFHFIFAIYLFRAIFKRLQFLETASIQMASGNLKARAAWKRSREDELDQLGNTFNMMADRIEDSMTKIVKLNSEIQRELQVGKQVQTLFLPDSSAIKEFNPAIFYLPMREVSGDIYNFFNINSDLKAIFLGDAVGHGVSAALVTSVIQMSLNSALEETHNPGKVINKLCFDMFTILQSAFLASGVFFLFDKKGKAYFANAAHNPPIYIRNRNRKMIRMESSGTLLGLTEESITSIRAIDTCPGDKLLLYTDGLVESMNHERKMFGIDRVEKILFDNFHLSNQDISNRLNMELMEHASEFRDDVTFILLEIPPNES</sequence>
<dbReference type="SUPFAM" id="SSF158472">
    <property type="entry name" value="HAMP domain-like"/>
    <property type="match status" value="1"/>
</dbReference>
<feature type="transmembrane region" description="Helical" evidence="2">
    <location>
        <begin position="180"/>
        <end position="203"/>
    </location>
</feature>
<dbReference type="Pfam" id="PF00672">
    <property type="entry name" value="HAMP"/>
    <property type="match status" value="1"/>
</dbReference>
<evidence type="ECO:0000313" key="7">
    <source>
        <dbReference type="Proteomes" id="UP000231990"/>
    </source>
</evidence>
<dbReference type="GO" id="GO:0016020">
    <property type="term" value="C:membrane"/>
    <property type="evidence" value="ECO:0007669"/>
    <property type="project" value="InterPro"/>
</dbReference>
<evidence type="ECO:0000256" key="1">
    <source>
        <dbReference type="ARBA" id="ARBA00022801"/>
    </source>
</evidence>
<dbReference type="GO" id="GO:0007165">
    <property type="term" value="P:signal transduction"/>
    <property type="evidence" value="ECO:0007669"/>
    <property type="project" value="InterPro"/>
</dbReference>
<dbReference type="RefSeq" id="WP_100712985.1">
    <property type="nucleotide sequence ID" value="NZ_NPDY01000003.1"/>
</dbReference>
<dbReference type="PANTHER" id="PTHR43156:SF2">
    <property type="entry name" value="STAGE II SPORULATION PROTEIN E"/>
    <property type="match status" value="1"/>
</dbReference>
<dbReference type="PROSITE" id="PS50885">
    <property type="entry name" value="HAMP"/>
    <property type="match status" value="1"/>
</dbReference>
<gene>
    <name evidence="4" type="ORF">CH360_05325</name>
    <name evidence="5" type="ORF">CH373_04905</name>
</gene>
<dbReference type="InterPro" id="IPR001932">
    <property type="entry name" value="PPM-type_phosphatase-like_dom"/>
</dbReference>
<comment type="caution">
    <text evidence="5">The sequence shown here is derived from an EMBL/GenBank/DDBJ whole genome shotgun (WGS) entry which is preliminary data.</text>
</comment>
<keyword evidence="1" id="KW-0378">Hydrolase</keyword>
<protein>
    <recommendedName>
        <fullName evidence="3">HAMP domain-containing protein</fullName>
    </recommendedName>
</protein>
<dbReference type="CDD" id="cd06225">
    <property type="entry name" value="HAMP"/>
    <property type="match status" value="1"/>
</dbReference>
<feature type="domain" description="HAMP" evidence="3">
    <location>
        <begin position="204"/>
        <end position="258"/>
    </location>
</feature>
<dbReference type="InterPro" id="IPR052016">
    <property type="entry name" value="Bact_Sigma-Reg"/>
</dbReference>
<keyword evidence="6" id="KW-1185">Reference proteome</keyword>
<dbReference type="PANTHER" id="PTHR43156">
    <property type="entry name" value="STAGE II SPORULATION PROTEIN E-RELATED"/>
    <property type="match status" value="1"/>
</dbReference>
<name>A0A2M9ZQA1_9LEPT</name>